<evidence type="ECO:0000256" key="3">
    <source>
        <dbReference type="ARBA" id="ARBA00022989"/>
    </source>
</evidence>
<feature type="transmembrane region" description="Helical" evidence="5">
    <location>
        <begin position="341"/>
        <end position="362"/>
    </location>
</feature>
<keyword evidence="4 5" id="KW-0472">Membrane</keyword>
<dbReference type="Proteomes" id="UP000179807">
    <property type="component" value="Unassembled WGS sequence"/>
</dbReference>
<feature type="transmembrane region" description="Helical" evidence="5">
    <location>
        <begin position="110"/>
        <end position="129"/>
    </location>
</feature>
<dbReference type="OrthoDB" id="655540at2759"/>
<organism evidence="7 8">
    <name type="scientific">Tritrichomonas foetus</name>
    <dbReference type="NCBI Taxonomy" id="1144522"/>
    <lineage>
        <taxon>Eukaryota</taxon>
        <taxon>Metamonada</taxon>
        <taxon>Parabasalia</taxon>
        <taxon>Tritrichomonadida</taxon>
        <taxon>Tritrichomonadidae</taxon>
        <taxon>Tritrichomonas</taxon>
    </lineage>
</organism>
<dbReference type="PANTHER" id="PTHR22950:SF349">
    <property type="entry name" value="AMINO ACID TRANSPORTER TRANSMEMBRANE DOMAIN-CONTAINING PROTEIN"/>
    <property type="match status" value="1"/>
</dbReference>
<comment type="subcellular location">
    <subcellularLocation>
        <location evidence="1">Membrane</location>
        <topology evidence="1">Multi-pass membrane protein</topology>
    </subcellularLocation>
</comment>
<dbReference type="GO" id="GO:0005774">
    <property type="term" value="C:vacuolar membrane"/>
    <property type="evidence" value="ECO:0007669"/>
    <property type="project" value="TreeGrafter"/>
</dbReference>
<reference evidence="7" key="1">
    <citation type="submission" date="2016-10" db="EMBL/GenBank/DDBJ databases">
        <authorList>
            <person name="Benchimol M."/>
            <person name="Almeida L.G."/>
            <person name="Vasconcelos A.T."/>
            <person name="Perreira-Neves A."/>
            <person name="Rosa I.A."/>
            <person name="Tasca T."/>
            <person name="Bogo M.R."/>
            <person name="de Souza W."/>
        </authorList>
    </citation>
    <scope>NUCLEOTIDE SEQUENCE [LARGE SCALE GENOMIC DNA]</scope>
    <source>
        <strain evidence="7">K</strain>
    </source>
</reference>
<feature type="transmembrane region" description="Helical" evidence="5">
    <location>
        <begin position="300"/>
        <end position="321"/>
    </location>
</feature>
<feature type="transmembrane region" description="Helical" evidence="5">
    <location>
        <begin position="67"/>
        <end position="89"/>
    </location>
</feature>
<dbReference type="Pfam" id="PF01490">
    <property type="entry name" value="Aa_trans"/>
    <property type="match status" value="1"/>
</dbReference>
<dbReference type="InterPro" id="IPR013057">
    <property type="entry name" value="AA_transpt_TM"/>
</dbReference>
<dbReference type="VEuPathDB" id="TrichDB:TRFO_29754"/>
<feature type="transmembrane region" description="Helical" evidence="5">
    <location>
        <begin position="222"/>
        <end position="243"/>
    </location>
</feature>
<name>A0A1J4JWA4_9EUKA</name>
<keyword evidence="2 5" id="KW-0812">Transmembrane</keyword>
<accession>A0A1J4JWA4</accession>
<keyword evidence="8" id="KW-1185">Reference proteome</keyword>
<evidence type="ECO:0000256" key="1">
    <source>
        <dbReference type="ARBA" id="ARBA00004141"/>
    </source>
</evidence>
<dbReference type="AlphaFoldDB" id="A0A1J4JWA4"/>
<comment type="caution">
    <text evidence="7">The sequence shown here is derived from an EMBL/GenBank/DDBJ whole genome shotgun (WGS) entry which is preliminary data.</text>
</comment>
<feature type="transmembrane region" description="Helical" evidence="5">
    <location>
        <begin position="255"/>
        <end position="280"/>
    </location>
</feature>
<evidence type="ECO:0000256" key="5">
    <source>
        <dbReference type="SAM" id="Phobius"/>
    </source>
</evidence>
<dbReference type="PANTHER" id="PTHR22950">
    <property type="entry name" value="AMINO ACID TRANSPORTER"/>
    <property type="match status" value="1"/>
</dbReference>
<evidence type="ECO:0000313" key="8">
    <source>
        <dbReference type="Proteomes" id="UP000179807"/>
    </source>
</evidence>
<feature type="transmembrane region" description="Helical" evidence="5">
    <location>
        <begin position="368"/>
        <end position="387"/>
    </location>
</feature>
<dbReference type="EMBL" id="MLAK01000845">
    <property type="protein sequence ID" value="OHT02994.1"/>
    <property type="molecule type" value="Genomic_DNA"/>
</dbReference>
<dbReference type="GeneID" id="94841668"/>
<evidence type="ECO:0000259" key="6">
    <source>
        <dbReference type="Pfam" id="PF01490"/>
    </source>
</evidence>
<dbReference type="GO" id="GO:0015179">
    <property type="term" value="F:L-amino acid transmembrane transporter activity"/>
    <property type="evidence" value="ECO:0007669"/>
    <property type="project" value="TreeGrafter"/>
</dbReference>
<evidence type="ECO:0000313" key="7">
    <source>
        <dbReference type="EMBL" id="OHT02994.1"/>
    </source>
</evidence>
<dbReference type="RefSeq" id="XP_068356130.1">
    <property type="nucleotide sequence ID" value="XM_068506964.1"/>
</dbReference>
<sequence>MIGGDVLINDMKMRHANDNGNIVLFKQTSDIQLRTFFETFNLLMKSGVATDPYLIGSAMNTGVIQTFFFVICLLFLTELSFFIFIHSWIYERAYTYDQIWKELFGSHFSWLIQLLVIITYLSFVIWNQYEQYAYYATFMNNVFPNTPSIVTNHWLISYLLTFVVIVPTLFVKRLSNFTIISMISNFCHILSIICLITFYIRVAASDFEKAEVIYFSSDSASTFHTISILNSSLFFHPLLYYIIRDMENPTRCRAMKLTWITSISSCILHFVGGIFSYLCYPNDDGDCIFFYFDSMIPEIFIGQIATYIISILSSIFFSFFLAEQVSEFVYERSTQISRVPVLLSGISMILLGVGLNFITEVVTTITDLIGSITCVLLTFILPPIYYLKQYKLSNKLWGIMCVILLLIGIPVGACTIYYAF</sequence>
<gene>
    <name evidence="7" type="ORF">TRFO_29754</name>
</gene>
<evidence type="ECO:0000256" key="4">
    <source>
        <dbReference type="ARBA" id="ARBA00023136"/>
    </source>
</evidence>
<feature type="transmembrane region" description="Helical" evidence="5">
    <location>
        <begin position="149"/>
        <end position="171"/>
    </location>
</feature>
<protein>
    <submittedName>
        <fullName evidence="7">Transmembrane amino acid transporter protein</fullName>
    </submittedName>
</protein>
<keyword evidence="3 5" id="KW-1133">Transmembrane helix</keyword>
<feature type="transmembrane region" description="Helical" evidence="5">
    <location>
        <begin position="183"/>
        <end position="202"/>
    </location>
</feature>
<feature type="domain" description="Amino acid transporter transmembrane" evidence="6">
    <location>
        <begin position="60"/>
        <end position="408"/>
    </location>
</feature>
<feature type="transmembrane region" description="Helical" evidence="5">
    <location>
        <begin position="396"/>
        <end position="419"/>
    </location>
</feature>
<proteinExistence type="predicted"/>
<evidence type="ECO:0000256" key="2">
    <source>
        <dbReference type="ARBA" id="ARBA00022692"/>
    </source>
</evidence>